<dbReference type="Pfam" id="PF00512">
    <property type="entry name" value="HisKA"/>
    <property type="match status" value="1"/>
</dbReference>
<evidence type="ECO:0000259" key="16">
    <source>
        <dbReference type="PROSITE" id="PS50109"/>
    </source>
</evidence>
<comment type="subcellular location">
    <subcellularLocation>
        <location evidence="2">Cell membrane</location>
        <topology evidence="2">Multi-pass membrane protein</topology>
    </subcellularLocation>
</comment>
<evidence type="ECO:0000256" key="12">
    <source>
        <dbReference type="ARBA" id="ARBA00023012"/>
    </source>
</evidence>
<sequence>MKLSWKIFSNTFLVVLFALTLEGVVLLSMTFHKAYLLEVEREKENIESIHRDLVTLLANDSSTLYKELTESIEEAIDILKNNWNGESYRIRDENGKILYQNDDAGFLDKKSSELSLYRIVYRVEKNAKGYFLQMSVLTELLGRPIIIEVHKDLTQVFLEKEDQQRIFIITIIVVGAISALLNAANVIKLTNPIHKLIYAVKKIRSGDYTERVEYKEKDEVGILASDFNGMAEQLEEKIQLLKETAKKQEELAGSLAHEIRTPLTAMIGYADLIKRSKMEEQDFLYAVDYIISEGKRLEALSNRMMQLLIEKNAIPNYSASTVQDLVEDALEAMKPVFDKKKITVKKSTVDFPIRADMELMKNVLLNILDNGGKAAGMNGEITIESGCKGGNVWISITDNGMGMPKEEISKIQEAFYRVDKSRSRADGGAGLGLAICSNIMKIHKGEILFESEVGKGTTVTLVWKGSIDEQDI</sequence>
<feature type="domain" description="Histidine kinase" evidence="16">
    <location>
        <begin position="254"/>
        <end position="467"/>
    </location>
</feature>
<evidence type="ECO:0000256" key="5">
    <source>
        <dbReference type="ARBA" id="ARBA00022553"/>
    </source>
</evidence>
<evidence type="ECO:0000256" key="6">
    <source>
        <dbReference type="ARBA" id="ARBA00022679"/>
    </source>
</evidence>
<dbReference type="PROSITE" id="PS50109">
    <property type="entry name" value="HIS_KIN"/>
    <property type="match status" value="1"/>
</dbReference>
<dbReference type="CDD" id="cd00075">
    <property type="entry name" value="HATPase"/>
    <property type="match status" value="1"/>
</dbReference>
<proteinExistence type="predicted"/>
<dbReference type="EMBL" id="PGET01000001">
    <property type="protein sequence ID" value="PJJ30048.1"/>
    <property type="molecule type" value="Genomic_DNA"/>
</dbReference>
<dbReference type="SUPFAM" id="SSF55874">
    <property type="entry name" value="ATPase domain of HSP90 chaperone/DNA topoisomerase II/histidine kinase"/>
    <property type="match status" value="1"/>
</dbReference>
<feature type="coiled-coil region" evidence="14">
    <location>
        <begin position="224"/>
        <end position="251"/>
    </location>
</feature>
<evidence type="ECO:0000256" key="8">
    <source>
        <dbReference type="ARBA" id="ARBA00022741"/>
    </source>
</evidence>
<reference evidence="18 19" key="1">
    <citation type="submission" date="2017-11" db="EMBL/GenBank/DDBJ databases">
        <title>Understudied soil microbes with underappreciated capabilities: Untangling the Clostridium saccharolyticum group.</title>
        <authorList>
            <person name="Leschine S."/>
        </authorList>
    </citation>
    <scope>NUCLEOTIDE SEQUENCE [LARGE SCALE GENOMIC DNA]</scope>
    <source>
        <strain evidence="18 19">18A</strain>
    </source>
</reference>
<evidence type="ECO:0000259" key="17">
    <source>
        <dbReference type="PROSITE" id="PS50885"/>
    </source>
</evidence>
<comment type="caution">
    <text evidence="18">The sequence shown here is derived from an EMBL/GenBank/DDBJ whole genome shotgun (WGS) entry which is preliminary data.</text>
</comment>
<dbReference type="SMART" id="SM00388">
    <property type="entry name" value="HisKA"/>
    <property type="match status" value="1"/>
</dbReference>
<dbReference type="InterPro" id="IPR003661">
    <property type="entry name" value="HisK_dim/P_dom"/>
</dbReference>
<dbReference type="Pfam" id="PF02518">
    <property type="entry name" value="HATPase_c"/>
    <property type="match status" value="1"/>
</dbReference>
<dbReference type="PANTHER" id="PTHR45528:SF1">
    <property type="entry name" value="SENSOR HISTIDINE KINASE CPXA"/>
    <property type="match status" value="1"/>
</dbReference>
<gene>
    <name evidence="18" type="ORF">H171_3617</name>
</gene>
<evidence type="ECO:0000256" key="1">
    <source>
        <dbReference type="ARBA" id="ARBA00000085"/>
    </source>
</evidence>
<evidence type="ECO:0000256" key="14">
    <source>
        <dbReference type="SAM" id="Coils"/>
    </source>
</evidence>
<keyword evidence="10" id="KW-0067">ATP-binding</keyword>
<keyword evidence="14" id="KW-0175">Coiled coil</keyword>
<evidence type="ECO:0000256" key="11">
    <source>
        <dbReference type="ARBA" id="ARBA00022989"/>
    </source>
</evidence>
<dbReference type="InterPro" id="IPR050398">
    <property type="entry name" value="HssS/ArlS-like"/>
</dbReference>
<dbReference type="CDD" id="cd00082">
    <property type="entry name" value="HisKA"/>
    <property type="match status" value="1"/>
</dbReference>
<dbReference type="Pfam" id="PF00672">
    <property type="entry name" value="HAMP"/>
    <property type="match status" value="1"/>
</dbReference>
<dbReference type="InterPro" id="IPR036097">
    <property type="entry name" value="HisK_dim/P_sf"/>
</dbReference>
<keyword evidence="11 15" id="KW-1133">Transmembrane helix</keyword>
<keyword evidence="12" id="KW-0902">Two-component regulatory system</keyword>
<dbReference type="Proteomes" id="UP000231092">
    <property type="component" value="Unassembled WGS sequence"/>
</dbReference>
<evidence type="ECO:0000313" key="18">
    <source>
        <dbReference type="EMBL" id="PJJ30048.1"/>
    </source>
</evidence>
<dbReference type="EC" id="2.7.13.3" evidence="3"/>
<dbReference type="InterPro" id="IPR003594">
    <property type="entry name" value="HATPase_dom"/>
</dbReference>
<feature type="transmembrane region" description="Helical" evidence="15">
    <location>
        <begin position="12"/>
        <end position="31"/>
    </location>
</feature>
<dbReference type="CDD" id="cd06225">
    <property type="entry name" value="HAMP"/>
    <property type="match status" value="1"/>
</dbReference>
<keyword evidence="5" id="KW-0597">Phosphoprotein</keyword>
<feature type="domain" description="HAMP" evidence="17">
    <location>
        <begin position="187"/>
        <end position="239"/>
    </location>
</feature>
<keyword evidence="7 15" id="KW-0812">Transmembrane</keyword>
<dbReference type="GO" id="GO:0005886">
    <property type="term" value="C:plasma membrane"/>
    <property type="evidence" value="ECO:0007669"/>
    <property type="project" value="UniProtKB-SubCell"/>
</dbReference>
<dbReference type="FunFam" id="3.30.565.10:FF:000006">
    <property type="entry name" value="Sensor histidine kinase WalK"/>
    <property type="match status" value="1"/>
</dbReference>
<evidence type="ECO:0000256" key="3">
    <source>
        <dbReference type="ARBA" id="ARBA00012438"/>
    </source>
</evidence>
<protein>
    <recommendedName>
        <fullName evidence="3">histidine kinase</fullName>
        <ecNumber evidence="3">2.7.13.3</ecNumber>
    </recommendedName>
</protein>
<dbReference type="OrthoDB" id="9786919at2"/>
<dbReference type="InterPro" id="IPR004358">
    <property type="entry name" value="Sig_transdc_His_kin-like_C"/>
</dbReference>
<keyword evidence="9 18" id="KW-0418">Kinase</keyword>
<comment type="catalytic activity">
    <reaction evidence="1">
        <text>ATP + protein L-histidine = ADP + protein N-phospho-L-histidine.</text>
        <dbReference type="EC" id="2.7.13.3"/>
    </reaction>
</comment>
<dbReference type="InterPro" id="IPR003660">
    <property type="entry name" value="HAMP_dom"/>
</dbReference>
<accession>A0A2M8Z9B9</accession>
<dbReference type="AlphaFoldDB" id="A0A2M8Z9B9"/>
<evidence type="ECO:0000256" key="2">
    <source>
        <dbReference type="ARBA" id="ARBA00004651"/>
    </source>
</evidence>
<dbReference type="Gene3D" id="6.10.340.10">
    <property type="match status" value="1"/>
</dbReference>
<keyword evidence="6" id="KW-0808">Transferase</keyword>
<evidence type="ECO:0000256" key="13">
    <source>
        <dbReference type="ARBA" id="ARBA00023136"/>
    </source>
</evidence>
<dbReference type="InterPro" id="IPR036890">
    <property type="entry name" value="HATPase_C_sf"/>
</dbReference>
<dbReference type="GO" id="GO:0005524">
    <property type="term" value="F:ATP binding"/>
    <property type="evidence" value="ECO:0007669"/>
    <property type="project" value="UniProtKB-KW"/>
</dbReference>
<dbReference type="InterPro" id="IPR005467">
    <property type="entry name" value="His_kinase_dom"/>
</dbReference>
<evidence type="ECO:0000256" key="10">
    <source>
        <dbReference type="ARBA" id="ARBA00022840"/>
    </source>
</evidence>
<dbReference type="SMART" id="SM00304">
    <property type="entry name" value="HAMP"/>
    <property type="match status" value="1"/>
</dbReference>
<dbReference type="SUPFAM" id="SSF47384">
    <property type="entry name" value="Homodimeric domain of signal transducing histidine kinase"/>
    <property type="match status" value="1"/>
</dbReference>
<evidence type="ECO:0000256" key="15">
    <source>
        <dbReference type="SAM" id="Phobius"/>
    </source>
</evidence>
<dbReference type="GO" id="GO:0000155">
    <property type="term" value="F:phosphorelay sensor kinase activity"/>
    <property type="evidence" value="ECO:0007669"/>
    <property type="project" value="InterPro"/>
</dbReference>
<keyword evidence="8" id="KW-0547">Nucleotide-binding</keyword>
<evidence type="ECO:0000256" key="4">
    <source>
        <dbReference type="ARBA" id="ARBA00022475"/>
    </source>
</evidence>
<evidence type="ECO:0000256" key="9">
    <source>
        <dbReference type="ARBA" id="ARBA00022777"/>
    </source>
</evidence>
<keyword evidence="4" id="KW-1003">Cell membrane</keyword>
<name>A0A2M8Z9B9_9FIRM</name>
<evidence type="ECO:0000313" key="19">
    <source>
        <dbReference type="Proteomes" id="UP000231092"/>
    </source>
</evidence>
<dbReference type="Gene3D" id="3.30.565.10">
    <property type="entry name" value="Histidine kinase-like ATPase, C-terminal domain"/>
    <property type="match status" value="1"/>
</dbReference>
<evidence type="ECO:0000256" key="7">
    <source>
        <dbReference type="ARBA" id="ARBA00022692"/>
    </source>
</evidence>
<organism evidence="18 19">
    <name type="scientific">[Clostridium] celerecrescens 18A</name>
    <dbReference type="NCBI Taxonomy" id="1286362"/>
    <lineage>
        <taxon>Bacteria</taxon>
        <taxon>Bacillati</taxon>
        <taxon>Bacillota</taxon>
        <taxon>Clostridia</taxon>
        <taxon>Lachnospirales</taxon>
        <taxon>Lachnospiraceae</taxon>
        <taxon>Lacrimispora</taxon>
    </lineage>
</organism>
<dbReference type="Gene3D" id="1.10.287.130">
    <property type="match status" value="1"/>
</dbReference>
<dbReference type="PRINTS" id="PR00344">
    <property type="entry name" value="BCTRLSENSOR"/>
</dbReference>
<dbReference type="PROSITE" id="PS50885">
    <property type="entry name" value="HAMP"/>
    <property type="match status" value="1"/>
</dbReference>
<dbReference type="SMART" id="SM00387">
    <property type="entry name" value="HATPase_c"/>
    <property type="match status" value="1"/>
</dbReference>
<dbReference type="SUPFAM" id="SSF158472">
    <property type="entry name" value="HAMP domain-like"/>
    <property type="match status" value="1"/>
</dbReference>
<dbReference type="PANTHER" id="PTHR45528">
    <property type="entry name" value="SENSOR HISTIDINE KINASE CPXA"/>
    <property type="match status" value="1"/>
</dbReference>
<keyword evidence="13 15" id="KW-0472">Membrane</keyword>